<protein>
    <submittedName>
        <fullName evidence="3">Beta-lactamase class C and other penicillin binding proteins</fullName>
    </submittedName>
</protein>
<dbReference type="STRING" id="1454201.NMS_2177"/>
<dbReference type="EMBL" id="AP014548">
    <property type="protein sequence ID" value="BAO56186.1"/>
    <property type="molecule type" value="Genomic_DNA"/>
</dbReference>
<proteinExistence type="predicted"/>
<dbReference type="GO" id="GO:0016787">
    <property type="term" value="F:hydrolase activity"/>
    <property type="evidence" value="ECO:0007669"/>
    <property type="project" value="UniProtKB-KW"/>
</dbReference>
<keyword evidence="4" id="KW-1185">Reference proteome</keyword>
<keyword evidence="1" id="KW-0378">Hydrolase</keyword>
<reference evidence="3 4" key="1">
    <citation type="journal article" date="2014" name="Proc. Natl. Acad. Sci. U.S.A.">
        <title>Functional characterization of flavobacteria rhodopsins reveals a unique class of light-driven chloride pump in bacteria.</title>
        <authorList>
            <person name="Yoshizawa S."/>
            <person name="Kumagai Y."/>
            <person name="Kim H."/>
            <person name="Ogura Y."/>
            <person name="Hayashi T."/>
            <person name="Iwasaki W."/>
            <person name="DeLong E.F."/>
            <person name="Kogure K."/>
        </authorList>
    </citation>
    <scope>NUCLEOTIDE SEQUENCE [LARGE SCALE GENOMIC DNA]</scope>
    <source>
        <strain evidence="3 4">S1-08</strain>
    </source>
</reference>
<dbReference type="Proteomes" id="UP000031760">
    <property type="component" value="Chromosome"/>
</dbReference>
<evidence type="ECO:0000313" key="3">
    <source>
        <dbReference type="EMBL" id="BAO56186.1"/>
    </source>
</evidence>
<dbReference type="AlphaFoldDB" id="W8W0E5"/>
<evidence type="ECO:0000256" key="1">
    <source>
        <dbReference type="ARBA" id="ARBA00022801"/>
    </source>
</evidence>
<dbReference type="PANTHER" id="PTHR43283:SF11">
    <property type="entry name" value="BETA-LACTAMASE-RELATED DOMAIN-CONTAINING PROTEIN"/>
    <property type="match status" value="1"/>
</dbReference>
<dbReference type="InterPro" id="IPR001466">
    <property type="entry name" value="Beta-lactam-related"/>
</dbReference>
<dbReference type="InterPro" id="IPR012338">
    <property type="entry name" value="Beta-lactam/transpept-like"/>
</dbReference>
<dbReference type="Gene3D" id="3.40.710.10">
    <property type="entry name" value="DD-peptidase/beta-lactamase superfamily"/>
    <property type="match status" value="1"/>
</dbReference>
<accession>W8W0E5</accession>
<dbReference type="KEGG" id="nmf:NMS_2177"/>
<dbReference type="InterPro" id="IPR050789">
    <property type="entry name" value="Diverse_Enzym_Activities"/>
</dbReference>
<evidence type="ECO:0000313" key="4">
    <source>
        <dbReference type="Proteomes" id="UP000031760"/>
    </source>
</evidence>
<sequence>MKNTYFFLLVIIVQFTNAQDYYFPERNESWQPISPVEASIDSNKLDAVIAFAKANEYSGSRDLRIAILEGFKSEPFHEIQGPTKKRGGPAGMILKNGKLVTQWGDTKRVDMTFSVTKSFLSTVAGLAVDQGLIANVDDKVQSYVWDDTFAGRHNSQITWSQLLQQNSAWQGTLFGGQDWADRPPREGGIDDWKYAKPATPGTVMEYNDVRVNVLAYSLLQVWRQPLPQVLKEHVMDRIGASTTWRWYGYKDAWVDVDGLQMKSVTGGGHSGAGMFINTEDMARFGMLFLKNGKWNDQQLISSEWIDAAITPSQPNVNYGFMWWLNQKGPRHWNGVGEDVFYAAGFGGNFIVVDRKNDLVVVTRWLEPSKIGVFMKNLIDAF</sequence>
<organism evidence="3 4">
    <name type="scientific">Nonlabens marinus S1-08</name>
    <dbReference type="NCBI Taxonomy" id="1454201"/>
    <lineage>
        <taxon>Bacteria</taxon>
        <taxon>Pseudomonadati</taxon>
        <taxon>Bacteroidota</taxon>
        <taxon>Flavobacteriia</taxon>
        <taxon>Flavobacteriales</taxon>
        <taxon>Flavobacteriaceae</taxon>
        <taxon>Nonlabens</taxon>
    </lineage>
</organism>
<dbReference type="RefSeq" id="WP_041496648.1">
    <property type="nucleotide sequence ID" value="NZ_AP014548.1"/>
</dbReference>
<feature type="domain" description="Beta-lactamase-related" evidence="2">
    <location>
        <begin position="86"/>
        <end position="361"/>
    </location>
</feature>
<dbReference type="PANTHER" id="PTHR43283">
    <property type="entry name" value="BETA-LACTAMASE-RELATED"/>
    <property type="match status" value="1"/>
</dbReference>
<dbReference type="OrthoDB" id="9773047at2"/>
<dbReference type="SUPFAM" id="SSF56601">
    <property type="entry name" value="beta-lactamase/transpeptidase-like"/>
    <property type="match status" value="1"/>
</dbReference>
<dbReference type="HOGENOM" id="CLU_059724_0_0_10"/>
<dbReference type="Pfam" id="PF00144">
    <property type="entry name" value="Beta-lactamase"/>
    <property type="match status" value="1"/>
</dbReference>
<evidence type="ECO:0000259" key="2">
    <source>
        <dbReference type="Pfam" id="PF00144"/>
    </source>
</evidence>
<gene>
    <name evidence="3" type="ORF">NMS_2177</name>
</gene>
<name>W8W0E5_9FLAO</name>